<dbReference type="AlphaFoldDB" id="A0A6B1IG72"/>
<evidence type="ECO:0000313" key="2">
    <source>
        <dbReference type="Proteomes" id="UP000460194"/>
    </source>
</evidence>
<dbReference type="EMBL" id="WMEO01000020">
    <property type="protein sequence ID" value="MYL17366.1"/>
    <property type="molecule type" value="Genomic_DNA"/>
</dbReference>
<reference evidence="1 2" key="1">
    <citation type="submission" date="2019-11" db="EMBL/GenBank/DDBJ databases">
        <title>Genome sequences of 17 halophilic strains isolated from different environments.</title>
        <authorList>
            <person name="Furrow R.E."/>
        </authorList>
    </citation>
    <scope>NUCLEOTIDE SEQUENCE [LARGE SCALE GENOMIC DNA]</scope>
    <source>
        <strain evidence="1 2">22517_05_Cabo</strain>
    </source>
</reference>
<dbReference type="RefSeq" id="WP_159369312.1">
    <property type="nucleotide sequence ID" value="NZ_WMEO01000020.1"/>
</dbReference>
<sequence length="61" mass="6172">MSTSNIFLPASLGAFAGILLGTIAGIDIVSTLILAAACAVLGVAVGSNFEDENPTLEDYEN</sequence>
<name>A0A6B1IG72_9EURY</name>
<gene>
    <name evidence="1" type="ORF">GLW36_12030</name>
</gene>
<accession>A0A6B1IG72</accession>
<protein>
    <submittedName>
        <fullName evidence="1">Uncharacterized protein</fullName>
    </submittedName>
</protein>
<proteinExistence type="predicted"/>
<comment type="caution">
    <text evidence="1">The sequence shown here is derived from an EMBL/GenBank/DDBJ whole genome shotgun (WGS) entry which is preliminary data.</text>
</comment>
<dbReference type="Proteomes" id="UP000460194">
    <property type="component" value="Unassembled WGS sequence"/>
</dbReference>
<organism evidence="1 2">
    <name type="scientific">Halorubrum distributum</name>
    <dbReference type="NCBI Taxonomy" id="29283"/>
    <lineage>
        <taxon>Archaea</taxon>
        <taxon>Methanobacteriati</taxon>
        <taxon>Methanobacteriota</taxon>
        <taxon>Stenosarchaea group</taxon>
        <taxon>Halobacteria</taxon>
        <taxon>Halobacteriales</taxon>
        <taxon>Haloferacaceae</taxon>
        <taxon>Halorubrum</taxon>
        <taxon>Halorubrum distributum group</taxon>
    </lineage>
</organism>
<evidence type="ECO:0000313" key="1">
    <source>
        <dbReference type="EMBL" id="MYL17366.1"/>
    </source>
</evidence>